<proteinExistence type="predicted"/>
<protein>
    <submittedName>
        <fullName evidence="3">Hypothetical_protein</fullName>
    </submittedName>
</protein>
<evidence type="ECO:0000313" key="2">
    <source>
        <dbReference type="EMBL" id="CAI9942152.1"/>
    </source>
</evidence>
<gene>
    <name evidence="2" type="ORF">HINF_LOCUS29797</name>
    <name evidence="3" type="ORF">HINF_LOCUS52111</name>
</gene>
<evidence type="ECO:0000256" key="1">
    <source>
        <dbReference type="SAM" id="Phobius"/>
    </source>
</evidence>
<organism evidence="2">
    <name type="scientific">Hexamita inflata</name>
    <dbReference type="NCBI Taxonomy" id="28002"/>
    <lineage>
        <taxon>Eukaryota</taxon>
        <taxon>Metamonada</taxon>
        <taxon>Diplomonadida</taxon>
        <taxon>Hexamitidae</taxon>
        <taxon>Hexamitinae</taxon>
        <taxon>Hexamita</taxon>
    </lineage>
</organism>
<evidence type="ECO:0000313" key="4">
    <source>
        <dbReference type="Proteomes" id="UP001642409"/>
    </source>
</evidence>
<keyword evidence="4" id="KW-1185">Reference proteome</keyword>
<keyword evidence="1" id="KW-0472">Membrane</keyword>
<reference evidence="2" key="1">
    <citation type="submission" date="2023-06" db="EMBL/GenBank/DDBJ databases">
        <authorList>
            <person name="Kurt Z."/>
        </authorList>
    </citation>
    <scope>NUCLEOTIDE SEQUENCE</scope>
</reference>
<reference evidence="3 4" key="2">
    <citation type="submission" date="2024-07" db="EMBL/GenBank/DDBJ databases">
        <authorList>
            <person name="Akdeniz Z."/>
        </authorList>
    </citation>
    <scope>NUCLEOTIDE SEQUENCE [LARGE SCALE GENOMIC DNA]</scope>
</reference>
<sequence length="156" mass="18109">MIDHIKLYDTLAPYLIQAFVIFGHKFLIVKQTRNNMDLYQCGVVLFNKQLKNMKFSSLSGQKSKFLLQIIKTTSKLIIVCHFVSNCCFSHQYFNSLTLKQKYFQDLFRKHYVFCIQPMGYQIPCTVNLLTCGLAYFRSHLILIGPALGQYLANNGF</sequence>
<feature type="transmembrane region" description="Helical" evidence="1">
    <location>
        <begin position="12"/>
        <end position="29"/>
    </location>
</feature>
<name>A0AA86PW25_9EUKA</name>
<dbReference type="EMBL" id="CAXDID020000258">
    <property type="protein sequence ID" value="CAL6066003.1"/>
    <property type="molecule type" value="Genomic_DNA"/>
</dbReference>
<keyword evidence="1" id="KW-1133">Transmembrane helix</keyword>
<dbReference type="Proteomes" id="UP001642409">
    <property type="component" value="Unassembled WGS sequence"/>
</dbReference>
<comment type="caution">
    <text evidence="2">The sequence shown here is derived from an EMBL/GenBank/DDBJ whole genome shotgun (WGS) entry which is preliminary data.</text>
</comment>
<keyword evidence="1" id="KW-0812">Transmembrane</keyword>
<accession>A0AA86PW25</accession>
<dbReference type="EMBL" id="CATOUU010000698">
    <property type="protein sequence ID" value="CAI9942152.1"/>
    <property type="molecule type" value="Genomic_DNA"/>
</dbReference>
<dbReference type="AlphaFoldDB" id="A0AA86PW25"/>
<evidence type="ECO:0000313" key="3">
    <source>
        <dbReference type="EMBL" id="CAL6066003.1"/>
    </source>
</evidence>